<evidence type="ECO:0000256" key="1">
    <source>
        <dbReference type="SAM" id="MobiDB-lite"/>
    </source>
</evidence>
<dbReference type="AlphaFoldDB" id="M4BJY7"/>
<name>M4BJY7_HYAAE</name>
<sequence length="55" mass="6235">MVSSIRYFPVILERSYLQKSRPKLLRSWSFGAPGSTDECRDKKPLGEEAATSDVM</sequence>
<dbReference type="EnsemblProtists" id="HpaT806719">
    <property type="protein sequence ID" value="HpaP806719"/>
    <property type="gene ID" value="HpaG806719"/>
</dbReference>
<dbReference type="InParanoid" id="M4BJY7"/>
<protein>
    <submittedName>
        <fullName evidence="2">Uncharacterized protein</fullName>
    </submittedName>
</protein>
<evidence type="ECO:0000313" key="2">
    <source>
        <dbReference type="EnsemblProtists" id="HpaP806719"/>
    </source>
</evidence>
<dbReference type="Proteomes" id="UP000011713">
    <property type="component" value="Unassembled WGS sequence"/>
</dbReference>
<feature type="region of interest" description="Disordered" evidence="1">
    <location>
        <begin position="30"/>
        <end position="55"/>
    </location>
</feature>
<feature type="compositionally biased region" description="Basic and acidic residues" evidence="1">
    <location>
        <begin position="37"/>
        <end position="46"/>
    </location>
</feature>
<keyword evidence="3" id="KW-1185">Reference proteome</keyword>
<proteinExistence type="predicted"/>
<reference evidence="3" key="1">
    <citation type="journal article" date="2010" name="Science">
        <title>Signatures of adaptation to obligate biotrophy in the Hyaloperonospora arabidopsidis genome.</title>
        <authorList>
            <person name="Baxter L."/>
            <person name="Tripathy S."/>
            <person name="Ishaque N."/>
            <person name="Boot N."/>
            <person name="Cabral A."/>
            <person name="Kemen E."/>
            <person name="Thines M."/>
            <person name="Ah-Fong A."/>
            <person name="Anderson R."/>
            <person name="Badejoko W."/>
            <person name="Bittner-Eddy P."/>
            <person name="Boore J.L."/>
            <person name="Chibucos M.C."/>
            <person name="Coates M."/>
            <person name="Dehal P."/>
            <person name="Delehaunty K."/>
            <person name="Dong S."/>
            <person name="Downton P."/>
            <person name="Dumas B."/>
            <person name="Fabro G."/>
            <person name="Fronick C."/>
            <person name="Fuerstenberg S.I."/>
            <person name="Fulton L."/>
            <person name="Gaulin E."/>
            <person name="Govers F."/>
            <person name="Hughes L."/>
            <person name="Humphray S."/>
            <person name="Jiang R.H."/>
            <person name="Judelson H."/>
            <person name="Kamoun S."/>
            <person name="Kyung K."/>
            <person name="Meijer H."/>
            <person name="Minx P."/>
            <person name="Morris P."/>
            <person name="Nelson J."/>
            <person name="Phuntumart V."/>
            <person name="Qutob D."/>
            <person name="Rehmany A."/>
            <person name="Rougon-Cardoso A."/>
            <person name="Ryden P."/>
            <person name="Torto-Alalibo T."/>
            <person name="Studholme D."/>
            <person name="Wang Y."/>
            <person name="Win J."/>
            <person name="Wood J."/>
            <person name="Clifton S.W."/>
            <person name="Rogers J."/>
            <person name="Van den Ackerveken G."/>
            <person name="Jones J.D."/>
            <person name="McDowell J.M."/>
            <person name="Beynon J."/>
            <person name="Tyler B.M."/>
        </authorList>
    </citation>
    <scope>NUCLEOTIDE SEQUENCE [LARGE SCALE GENOMIC DNA]</scope>
    <source>
        <strain evidence="3">Emoy2</strain>
    </source>
</reference>
<evidence type="ECO:0000313" key="3">
    <source>
        <dbReference type="Proteomes" id="UP000011713"/>
    </source>
</evidence>
<reference evidence="2" key="2">
    <citation type="submission" date="2015-06" db="UniProtKB">
        <authorList>
            <consortium name="EnsemblProtists"/>
        </authorList>
    </citation>
    <scope>IDENTIFICATION</scope>
    <source>
        <strain evidence="2">Emoy2</strain>
    </source>
</reference>
<dbReference type="EMBL" id="JH598337">
    <property type="status" value="NOT_ANNOTATED_CDS"/>
    <property type="molecule type" value="Genomic_DNA"/>
</dbReference>
<organism evidence="2 3">
    <name type="scientific">Hyaloperonospora arabidopsidis (strain Emoy2)</name>
    <name type="common">Downy mildew agent</name>
    <name type="synonym">Peronospora arabidopsidis</name>
    <dbReference type="NCBI Taxonomy" id="559515"/>
    <lineage>
        <taxon>Eukaryota</taxon>
        <taxon>Sar</taxon>
        <taxon>Stramenopiles</taxon>
        <taxon>Oomycota</taxon>
        <taxon>Peronosporomycetes</taxon>
        <taxon>Peronosporales</taxon>
        <taxon>Peronosporaceae</taxon>
        <taxon>Hyaloperonospora</taxon>
    </lineage>
</organism>
<dbReference type="HOGENOM" id="CLU_3036497_0_0_1"/>
<dbReference type="VEuPathDB" id="FungiDB:HpaG806719"/>
<accession>M4BJY7</accession>